<evidence type="ECO:0000256" key="1">
    <source>
        <dbReference type="SAM" id="MobiDB-lite"/>
    </source>
</evidence>
<dbReference type="Proteomes" id="UP000176863">
    <property type="component" value="Unassembled WGS sequence"/>
</dbReference>
<organism evidence="4 5">
    <name type="scientific">Candidatus Kaiserbacteria bacterium RIFCSPHIGHO2_01_FULL_53_29</name>
    <dbReference type="NCBI Taxonomy" id="1798480"/>
    <lineage>
        <taxon>Bacteria</taxon>
        <taxon>Candidatus Kaiseribacteriota</taxon>
    </lineage>
</organism>
<name>A0A1F6CXP3_9BACT</name>
<feature type="chain" id="PRO_5009523604" evidence="3">
    <location>
        <begin position="22"/>
        <end position="128"/>
    </location>
</feature>
<keyword evidence="2" id="KW-1133">Transmembrane helix</keyword>
<evidence type="ECO:0000256" key="3">
    <source>
        <dbReference type="SAM" id="SignalP"/>
    </source>
</evidence>
<feature type="region of interest" description="Disordered" evidence="1">
    <location>
        <begin position="107"/>
        <end position="128"/>
    </location>
</feature>
<dbReference type="EMBL" id="MFKT01000008">
    <property type="protein sequence ID" value="OGG53811.1"/>
    <property type="molecule type" value="Genomic_DNA"/>
</dbReference>
<evidence type="ECO:0000313" key="4">
    <source>
        <dbReference type="EMBL" id="OGG53811.1"/>
    </source>
</evidence>
<proteinExistence type="predicted"/>
<keyword evidence="3" id="KW-0732">Signal</keyword>
<protein>
    <submittedName>
        <fullName evidence="4">Uncharacterized protein</fullName>
    </submittedName>
</protein>
<feature type="transmembrane region" description="Helical" evidence="2">
    <location>
        <begin position="75"/>
        <end position="93"/>
    </location>
</feature>
<dbReference type="STRING" id="1798480.A2851_01280"/>
<accession>A0A1F6CXP3</accession>
<keyword evidence="2" id="KW-0812">Transmembrane</keyword>
<reference evidence="4 5" key="1">
    <citation type="journal article" date="2016" name="Nat. Commun.">
        <title>Thousands of microbial genomes shed light on interconnected biogeochemical processes in an aquifer system.</title>
        <authorList>
            <person name="Anantharaman K."/>
            <person name="Brown C.T."/>
            <person name="Hug L.A."/>
            <person name="Sharon I."/>
            <person name="Castelle C.J."/>
            <person name="Probst A.J."/>
            <person name="Thomas B.C."/>
            <person name="Singh A."/>
            <person name="Wilkins M.J."/>
            <person name="Karaoz U."/>
            <person name="Brodie E.L."/>
            <person name="Williams K.H."/>
            <person name="Hubbard S.S."/>
            <person name="Banfield J.F."/>
        </authorList>
    </citation>
    <scope>NUCLEOTIDE SEQUENCE [LARGE SCALE GENOMIC DNA]</scope>
</reference>
<evidence type="ECO:0000313" key="5">
    <source>
        <dbReference type="Proteomes" id="UP000176863"/>
    </source>
</evidence>
<dbReference type="AlphaFoldDB" id="A0A1F6CXP3"/>
<evidence type="ECO:0000256" key="2">
    <source>
        <dbReference type="SAM" id="Phobius"/>
    </source>
</evidence>
<keyword evidence="2" id="KW-0472">Membrane</keyword>
<feature type="transmembrane region" description="Helical" evidence="2">
    <location>
        <begin position="37"/>
        <end position="55"/>
    </location>
</feature>
<comment type="caution">
    <text evidence="4">The sequence shown here is derived from an EMBL/GenBank/DDBJ whole genome shotgun (WGS) entry which is preliminary data.</text>
</comment>
<gene>
    <name evidence="4" type="ORF">A2851_01280</name>
</gene>
<feature type="signal peptide" evidence="3">
    <location>
        <begin position="1"/>
        <end position="21"/>
    </location>
</feature>
<sequence length="128" mass="13537">MPRALAILAFLPLVAPAAALAAAPHTFQELASLIVDLLNHATIVLMTVGLVIYFYGISTNILNFGEKGAEKIRAYFLWGIIVLFVMVSIWGILNLLQNTLFGGSGPNAGAGASQSPPDDPFQAPQFGP</sequence>